<evidence type="ECO:0000256" key="1">
    <source>
        <dbReference type="ARBA" id="ARBA00023098"/>
    </source>
</evidence>
<accession>A0A372LQX0</accession>
<feature type="short sequence motif" description="GXSXG" evidence="2">
    <location>
        <begin position="41"/>
        <end position="45"/>
    </location>
</feature>
<proteinExistence type="predicted"/>
<feature type="active site" description="Nucleophile" evidence="2">
    <location>
        <position position="43"/>
    </location>
</feature>
<dbReference type="Gene3D" id="3.40.1090.10">
    <property type="entry name" value="Cytosolic phospholipase A2 catalytic domain"/>
    <property type="match status" value="1"/>
</dbReference>
<reference evidence="4 5" key="1">
    <citation type="submission" date="2018-08" db="EMBL/GenBank/DDBJ databases">
        <title>Bacillus chawlae sp. nov., Bacillus glennii sp. nov., and Bacillus saganii sp. nov. Isolated from the Vehicle Assembly Building at Kennedy Space Center where the Viking Spacecraft were Assembled.</title>
        <authorList>
            <person name="Seuylemezian A."/>
            <person name="Vaishampayan P."/>
        </authorList>
    </citation>
    <scope>NUCLEOTIDE SEQUENCE [LARGE SCALE GENOMIC DNA]</scope>
    <source>
        <strain evidence="4 5">V47-23a</strain>
    </source>
</reference>
<dbReference type="PANTHER" id="PTHR24138:SF12">
    <property type="entry name" value="PATATIN FAMILY PROTEIN"/>
    <property type="match status" value="1"/>
</dbReference>
<dbReference type="SUPFAM" id="SSF52151">
    <property type="entry name" value="FabD/lysophospholipase-like"/>
    <property type="match status" value="1"/>
</dbReference>
<dbReference type="EMBL" id="QVTE01000014">
    <property type="protein sequence ID" value="RFU70619.1"/>
    <property type="molecule type" value="Genomic_DNA"/>
</dbReference>
<dbReference type="RefSeq" id="WP_117325673.1">
    <property type="nucleotide sequence ID" value="NZ_QVTE01000014.1"/>
</dbReference>
<protein>
    <submittedName>
        <fullName evidence="4">Patatin</fullName>
    </submittedName>
</protein>
<dbReference type="Proteomes" id="UP000264541">
    <property type="component" value="Unassembled WGS sequence"/>
</dbReference>
<feature type="domain" description="PNPLA" evidence="3">
    <location>
        <begin position="5"/>
        <end position="186"/>
    </location>
</feature>
<feature type="short sequence motif" description="DGA/G" evidence="2">
    <location>
        <begin position="173"/>
        <end position="175"/>
    </location>
</feature>
<dbReference type="InterPro" id="IPR016035">
    <property type="entry name" value="Acyl_Trfase/lysoPLipase"/>
</dbReference>
<dbReference type="PANTHER" id="PTHR24138">
    <property type="entry name" value="INTRACELLLAR PHOSPHOLIPASE A FAMILY"/>
    <property type="match status" value="1"/>
</dbReference>
<keyword evidence="5" id="KW-1185">Reference proteome</keyword>
<organism evidence="4 5">
    <name type="scientific">Peribacillus saganii</name>
    <dbReference type="NCBI Taxonomy" id="2303992"/>
    <lineage>
        <taxon>Bacteria</taxon>
        <taxon>Bacillati</taxon>
        <taxon>Bacillota</taxon>
        <taxon>Bacilli</taxon>
        <taxon>Bacillales</taxon>
        <taxon>Bacillaceae</taxon>
        <taxon>Peribacillus</taxon>
    </lineage>
</organism>
<dbReference type="Pfam" id="PF01734">
    <property type="entry name" value="Patatin"/>
    <property type="match status" value="1"/>
</dbReference>
<dbReference type="GO" id="GO:0016042">
    <property type="term" value="P:lipid catabolic process"/>
    <property type="evidence" value="ECO:0007669"/>
    <property type="project" value="UniProtKB-UniRule"/>
</dbReference>
<feature type="active site" description="Proton acceptor" evidence="2">
    <location>
        <position position="173"/>
    </location>
</feature>
<dbReference type="CDD" id="cd07199">
    <property type="entry name" value="Pat17_PNPLA8_PNPLA9_like"/>
    <property type="match status" value="1"/>
</dbReference>
<dbReference type="InterPro" id="IPR002641">
    <property type="entry name" value="PNPLA_dom"/>
</dbReference>
<keyword evidence="2" id="KW-0442">Lipid degradation</keyword>
<keyword evidence="1 2" id="KW-0443">Lipid metabolism</keyword>
<sequence length="320" mass="34527">MRKILSIDGGGIKGVFPASFLASIEDAIEENIGDYFDLIIGTSTGGIIALGLASGMSAKDVLAFYENDGPAIFKGNRILKGLQWFSSAKYSEEPLDKALKNCFGEKKIGECSTRVVVPSMNLDTGEVHVYKTAHHVRFKNDYKKSIVEAARATSAAPTFFPSMIAESGTALIDGGMWANNPVGTAVVEAIGVLGWQPGEFKVLSIGCTKEPFSADGARKSAKGAGYWAPKLADAFMSGQTSQSLGTAQLLAGHENVYRYGDNVMPKDRYKLDGIKEIKSLKGLGETEARKVLHQIEDVFFKEKAESFVPFHQLIKEVEAG</sequence>
<evidence type="ECO:0000313" key="4">
    <source>
        <dbReference type="EMBL" id="RFU70619.1"/>
    </source>
</evidence>
<evidence type="ECO:0000313" key="5">
    <source>
        <dbReference type="Proteomes" id="UP000264541"/>
    </source>
</evidence>
<name>A0A372LQX0_9BACI</name>
<dbReference type="GO" id="GO:0016787">
    <property type="term" value="F:hydrolase activity"/>
    <property type="evidence" value="ECO:0007669"/>
    <property type="project" value="UniProtKB-UniRule"/>
</dbReference>
<dbReference type="NCBIfam" id="NF041079">
    <property type="entry name" value="CBASS_lipase"/>
    <property type="match status" value="1"/>
</dbReference>
<evidence type="ECO:0000256" key="2">
    <source>
        <dbReference type="PROSITE-ProRule" id="PRU01161"/>
    </source>
</evidence>
<dbReference type="AlphaFoldDB" id="A0A372LQX0"/>
<gene>
    <name evidence="4" type="ORF">D0469_05655</name>
</gene>
<comment type="caution">
    <text evidence="4">The sequence shown here is derived from an EMBL/GenBank/DDBJ whole genome shotgun (WGS) entry which is preliminary data.</text>
</comment>
<evidence type="ECO:0000259" key="3">
    <source>
        <dbReference type="PROSITE" id="PS51635"/>
    </source>
</evidence>
<dbReference type="OrthoDB" id="9807112at2"/>
<feature type="short sequence motif" description="GXGXXG" evidence="2">
    <location>
        <begin position="9"/>
        <end position="14"/>
    </location>
</feature>
<dbReference type="InterPro" id="IPR047156">
    <property type="entry name" value="Teg/CotR/CapV-like"/>
</dbReference>
<keyword evidence="2" id="KW-0378">Hydrolase</keyword>
<dbReference type="PROSITE" id="PS51635">
    <property type="entry name" value="PNPLA"/>
    <property type="match status" value="1"/>
</dbReference>